<gene>
    <name evidence="4" type="ORF">RJG58_06580</name>
    <name evidence="5" type="ORF">RMP69_06580</name>
    <name evidence="2" type="ORF">RMQ65_01515</name>
    <name evidence="3" type="ORF">RMQ67_06580</name>
</gene>
<organism evidence="4">
    <name type="scientific">Arcobacter sp. AZ-2023</name>
    <dbReference type="NCBI Taxonomy" id="3074453"/>
    <lineage>
        <taxon>Bacteria</taxon>
        <taxon>Pseudomonadati</taxon>
        <taxon>Campylobacterota</taxon>
        <taxon>Epsilonproteobacteria</taxon>
        <taxon>Campylobacterales</taxon>
        <taxon>Arcobacteraceae</taxon>
        <taxon>Arcobacter</taxon>
    </lineage>
</organism>
<keyword evidence="1" id="KW-0812">Transmembrane</keyword>
<dbReference type="EMBL" id="CP135131">
    <property type="protein sequence ID" value="WNP39393.1"/>
    <property type="molecule type" value="Genomic_DNA"/>
</dbReference>
<feature type="transmembrane region" description="Helical" evidence="1">
    <location>
        <begin position="36"/>
        <end position="56"/>
    </location>
</feature>
<dbReference type="EMBL" id="CP134855">
    <property type="protein sequence ID" value="WNL31151.1"/>
    <property type="molecule type" value="Genomic_DNA"/>
</dbReference>
<evidence type="ECO:0000313" key="2">
    <source>
        <dbReference type="EMBL" id="WNL28054.1"/>
    </source>
</evidence>
<accession>A0AA96L0F7</accession>
<proteinExistence type="predicted"/>
<dbReference type="EMBL" id="CP134853">
    <property type="protein sequence ID" value="WNL28054.1"/>
    <property type="molecule type" value="Genomic_DNA"/>
</dbReference>
<evidence type="ECO:0000256" key="1">
    <source>
        <dbReference type="SAM" id="Phobius"/>
    </source>
</evidence>
<evidence type="ECO:0000313" key="5">
    <source>
        <dbReference type="EMBL" id="WNP39393.1"/>
    </source>
</evidence>
<evidence type="ECO:0000313" key="4">
    <source>
        <dbReference type="EMBL" id="WNP37301.1"/>
    </source>
</evidence>
<keyword evidence="1" id="KW-0472">Membrane</keyword>
<keyword evidence="1" id="KW-1133">Transmembrane helix</keyword>
<evidence type="ECO:0000313" key="3">
    <source>
        <dbReference type="EMBL" id="WNL31151.1"/>
    </source>
</evidence>
<sequence>MRKIIINFMAIIIAINLTGCSSKGVKLTDGSNMANAAGSIVGVGLIAQIIGTGVGMSKNMDLYGVPGGRSHSWLINELVNYCMYEKTGDKTFNAHLAKNFDEDWFNYKHPKHIEAMKCFQEGSTEDKLYEIKKAEQAKPENERISFEVKEEDLNGGKSEFKEIWKYENLSKRKQYIIFMNLCPKNHKMGDEVFLESLKECSIKFKEKFKM</sequence>
<protein>
    <submittedName>
        <fullName evidence="4">Uncharacterized protein</fullName>
    </submittedName>
</protein>
<reference evidence="4" key="1">
    <citation type="submission" date="2023-09" db="EMBL/GenBank/DDBJ databases">
        <title>Arcobacter tbilisiensis sp. nov. isolated from chicken meat in Tbilisi, Georgia.</title>
        <authorList>
            <person name="Matthias R."/>
            <person name="Zautner A.E."/>
        </authorList>
    </citation>
    <scope>NUCLEOTIDE SEQUENCE</scope>
    <source>
        <strain evidence="4">LEO 101</strain>
        <strain evidence="2">LEO 49</strain>
        <strain evidence="5">LEO 50</strain>
        <strain evidence="3">LEO 53</strain>
    </source>
</reference>
<dbReference type="AlphaFoldDB" id="A0AA96L0F7"/>
<name>A0AA96L0F7_9BACT</name>
<dbReference type="EMBL" id="CP135130">
    <property type="protein sequence ID" value="WNP37301.1"/>
    <property type="molecule type" value="Genomic_DNA"/>
</dbReference>